<evidence type="ECO:0000259" key="4">
    <source>
        <dbReference type="Pfam" id="PF20147"/>
    </source>
</evidence>
<evidence type="ECO:0000313" key="5">
    <source>
        <dbReference type="EMBL" id="EGZ19675.1"/>
    </source>
</evidence>
<evidence type="ECO:0000256" key="3">
    <source>
        <dbReference type="ARBA" id="ARBA00022525"/>
    </source>
</evidence>
<keyword evidence="6" id="KW-1185">Reference proteome</keyword>
<keyword evidence="3" id="KW-0964">Secreted</keyword>
<accession>G4Z820</accession>
<dbReference type="Pfam" id="PF20147">
    <property type="entry name" value="Crinkler"/>
    <property type="match status" value="1"/>
</dbReference>
<gene>
    <name evidence="5" type="ORF">PHYSODRAFT_494271</name>
</gene>
<sequence length="637" mass="71627">MVKLFCLVVGDERVFPVDIGLDITVGYLMTSIKAALSCTIKAKVDKLQLFLAKHDGTWLEEADARNVTQGHLQSFEWMNPALLVNDAKYFGGGFKPKEGDVHVLVKLPDRGIIPYKKLKITHKDVLYPGPVPSESFSVPVDTIEVFTRLEARFSSCGPISPLYYLFGPRQFGKTTIGHRLRDSLAADPLISVIFHTLTPSDVETEEAFWLALGRHCGERTRTARDFEWMFIRRKCRLWLAIDDMDVMFSNEQLTSNFLDRLRSWESLPAFLGFLAIGSYDLVNLPMKYKQPAPFNIGELIQAKCFSVRQMSDFFMLIQPMYCFKEATREAIMEYSSGAPGVFGSLVKFSVDRGKCSQERHGWEDWFKIQNFACYLNEYNPSYVKIQESVRKLSEPDWRVLTLLLRGEVGGFGSEWNHATTTLQLLGVVTIGASGDLEFSSEMMRRLCLEALPIRDIEPVASARDPLELLAAALRLMDPKAMGHSFGKDPIFPTESVLQFQMYTSIRGIAKANNTSCTSILAETHGVRGKQKRSIITISNFENGVKVGFEIKATQPTEEALLTAVGDADRSRHLLGIQAMFLVNFAPRTSLLEEGVHQVCEFPVKVVHVFVSEAYDEFTVHLQGGGVERRTVCCAQTE</sequence>
<comment type="subcellular location">
    <subcellularLocation>
        <location evidence="1">Host cell</location>
    </subcellularLocation>
    <subcellularLocation>
        <location evidence="2">Secreted</location>
    </subcellularLocation>
</comment>
<organism evidence="5 6">
    <name type="scientific">Phytophthora sojae (strain P6497)</name>
    <name type="common">Soybean stem and root rot agent</name>
    <name type="synonym">Phytophthora megasperma f. sp. glycines</name>
    <dbReference type="NCBI Taxonomy" id="1094619"/>
    <lineage>
        <taxon>Eukaryota</taxon>
        <taxon>Sar</taxon>
        <taxon>Stramenopiles</taxon>
        <taxon>Oomycota</taxon>
        <taxon>Peronosporomycetes</taxon>
        <taxon>Peronosporales</taxon>
        <taxon>Peronosporaceae</taxon>
        <taxon>Phytophthora</taxon>
    </lineage>
</organism>
<protein>
    <recommendedName>
        <fullName evidence="4">Crinkler effector protein N-terminal domain-containing protein</fullName>
    </recommendedName>
</protein>
<dbReference type="GO" id="GO:0005576">
    <property type="term" value="C:extracellular region"/>
    <property type="evidence" value="ECO:0007669"/>
    <property type="project" value="UniProtKB-SubCell"/>
</dbReference>
<feature type="domain" description="Crinkler effector protein N-terminal" evidence="4">
    <location>
        <begin position="2"/>
        <end position="106"/>
    </location>
</feature>
<dbReference type="RefSeq" id="XP_009522392.1">
    <property type="nucleotide sequence ID" value="XM_009524097.1"/>
</dbReference>
<proteinExistence type="predicted"/>
<name>G4Z820_PHYSP</name>
<dbReference type="SUPFAM" id="SSF52540">
    <property type="entry name" value="P-loop containing nucleoside triphosphate hydrolases"/>
    <property type="match status" value="1"/>
</dbReference>
<dbReference type="GeneID" id="20657047"/>
<dbReference type="EMBL" id="JH159153">
    <property type="protein sequence ID" value="EGZ19675.1"/>
    <property type="molecule type" value="Genomic_DNA"/>
</dbReference>
<dbReference type="InParanoid" id="G4Z820"/>
<dbReference type="AlphaFoldDB" id="G4Z820"/>
<dbReference type="KEGG" id="psoj:PHYSODRAFT_494271"/>
<evidence type="ECO:0000256" key="1">
    <source>
        <dbReference type="ARBA" id="ARBA00004340"/>
    </source>
</evidence>
<dbReference type="InterPro" id="IPR045379">
    <property type="entry name" value="Crinkler_N"/>
</dbReference>
<reference evidence="5 6" key="1">
    <citation type="journal article" date="2006" name="Science">
        <title>Phytophthora genome sequences uncover evolutionary origins and mechanisms of pathogenesis.</title>
        <authorList>
            <person name="Tyler B.M."/>
            <person name="Tripathy S."/>
            <person name="Zhang X."/>
            <person name="Dehal P."/>
            <person name="Jiang R.H."/>
            <person name="Aerts A."/>
            <person name="Arredondo F.D."/>
            <person name="Baxter L."/>
            <person name="Bensasson D."/>
            <person name="Beynon J.L."/>
            <person name="Chapman J."/>
            <person name="Damasceno C.M."/>
            <person name="Dorrance A.E."/>
            <person name="Dou D."/>
            <person name="Dickerman A.W."/>
            <person name="Dubchak I.L."/>
            <person name="Garbelotto M."/>
            <person name="Gijzen M."/>
            <person name="Gordon S.G."/>
            <person name="Govers F."/>
            <person name="Grunwald N.J."/>
            <person name="Huang W."/>
            <person name="Ivors K.L."/>
            <person name="Jones R.W."/>
            <person name="Kamoun S."/>
            <person name="Krampis K."/>
            <person name="Lamour K.H."/>
            <person name="Lee M.K."/>
            <person name="McDonald W.H."/>
            <person name="Medina M."/>
            <person name="Meijer H.J."/>
            <person name="Nordberg E.K."/>
            <person name="Maclean D.J."/>
            <person name="Ospina-Giraldo M.D."/>
            <person name="Morris P.F."/>
            <person name="Phuntumart V."/>
            <person name="Putnam N.H."/>
            <person name="Rash S."/>
            <person name="Rose J.K."/>
            <person name="Sakihama Y."/>
            <person name="Salamov A.A."/>
            <person name="Savidor A."/>
            <person name="Scheuring C.F."/>
            <person name="Smith B.M."/>
            <person name="Sobral B.W."/>
            <person name="Terry A."/>
            <person name="Torto-Alalibo T.A."/>
            <person name="Win J."/>
            <person name="Xu Z."/>
            <person name="Zhang H."/>
            <person name="Grigoriev I.V."/>
            <person name="Rokhsar D.S."/>
            <person name="Boore J.L."/>
        </authorList>
    </citation>
    <scope>NUCLEOTIDE SEQUENCE [LARGE SCALE GENOMIC DNA]</scope>
    <source>
        <strain evidence="5 6">P6497</strain>
    </source>
</reference>
<dbReference type="GO" id="GO:0043657">
    <property type="term" value="C:host cell"/>
    <property type="evidence" value="ECO:0007669"/>
    <property type="project" value="UniProtKB-SubCell"/>
</dbReference>
<evidence type="ECO:0000256" key="2">
    <source>
        <dbReference type="ARBA" id="ARBA00004613"/>
    </source>
</evidence>
<evidence type="ECO:0000313" key="6">
    <source>
        <dbReference type="Proteomes" id="UP000002640"/>
    </source>
</evidence>
<dbReference type="InterPro" id="IPR027417">
    <property type="entry name" value="P-loop_NTPase"/>
</dbReference>
<dbReference type="Proteomes" id="UP000002640">
    <property type="component" value="Unassembled WGS sequence"/>
</dbReference>